<feature type="region of interest" description="Disordered" evidence="1">
    <location>
        <begin position="42"/>
        <end position="92"/>
    </location>
</feature>
<name>A0ABN2UAN4_9ACTN</name>
<feature type="compositionally biased region" description="Low complexity" evidence="1">
    <location>
        <begin position="49"/>
        <end position="60"/>
    </location>
</feature>
<accession>A0ABN2UAN4</accession>
<gene>
    <name evidence="2" type="ORF">GCM10009839_37420</name>
</gene>
<proteinExistence type="predicted"/>
<dbReference type="EMBL" id="BAAAQN010000020">
    <property type="protein sequence ID" value="GAA2033528.1"/>
    <property type="molecule type" value="Genomic_DNA"/>
</dbReference>
<comment type="caution">
    <text evidence="2">The sequence shown here is derived from an EMBL/GenBank/DDBJ whole genome shotgun (WGS) entry which is preliminary data.</text>
</comment>
<organism evidence="2 3">
    <name type="scientific">Catenulispora yoronensis</name>
    <dbReference type="NCBI Taxonomy" id="450799"/>
    <lineage>
        <taxon>Bacteria</taxon>
        <taxon>Bacillati</taxon>
        <taxon>Actinomycetota</taxon>
        <taxon>Actinomycetes</taxon>
        <taxon>Catenulisporales</taxon>
        <taxon>Catenulisporaceae</taxon>
        <taxon>Catenulispora</taxon>
    </lineage>
</organism>
<reference evidence="2 3" key="1">
    <citation type="journal article" date="2019" name="Int. J. Syst. Evol. Microbiol.">
        <title>The Global Catalogue of Microorganisms (GCM) 10K type strain sequencing project: providing services to taxonomists for standard genome sequencing and annotation.</title>
        <authorList>
            <consortium name="The Broad Institute Genomics Platform"/>
            <consortium name="The Broad Institute Genome Sequencing Center for Infectious Disease"/>
            <person name="Wu L."/>
            <person name="Ma J."/>
        </authorList>
    </citation>
    <scope>NUCLEOTIDE SEQUENCE [LARGE SCALE GENOMIC DNA]</scope>
    <source>
        <strain evidence="2 3">JCM 16014</strain>
    </source>
</reference>
<dbReference type="Proteomes" id="UP001500751">
    <property type="component" value="Unassembled WGS sequence"/>
</dbReference>
<sequence>MRFSARHAICPGRVGAAQERSVVGWEEVVLVGEVTEGALDAAEAEVETPPHAKAAAAPRANSRAVQGDRPRDAERRLSTRTPFRGRGPETRGAPRACCVLEWESAADQWVWPAAPLSGTVLAPRGLDNVSVPWASP</sequence>
<evidence type="ECO:0000313" key="2">
    <source>
        <dbReference type="EMBL" id="GAA2033528.1"/>
    </source>
</evidence>
<feature type="compositionally biased region" description="Basic and acidic residues" evidence="1">
    <location>
        <begin position="66"/>
        <end position="77"/>
    </location>
</feature>
<evidence type="ECO:0000256" key="1">
    <source>
        <dbReference type="SAM" id="MobiDB-lite"/>
    </source>
</evidence>
<evidence type="ECO:0000313" key="3">
    <source>
        <dbReference type="Proteomes" id="UP001500751"/>
    </source>
</evidence>
<protein>
    <submittedName>
        <fullName evidence="2">Uncharacterized protein</fullName>
    </submittedName>
</protein>
<keyword evidence="3" id="KW-1185">Reference proteome</keyword>